<dbReference type="Gene3D" id="1.10.443.10">
    <property type="entry name" value="Intergrase catalytic core"/>
    <property type="match status" value="2"/>
</dbReference>
<dbReference type="NCBIfam" id="NF040815">
    <property type="entry name" value="recomb_XerA_Arch"/>
    <property type="match status" value="1"/>
</dbReference>
<keyword evidence="2" id="KW-0229">DNA integration</keyword>
<dbReference type="PROSITE" id="PS51898">
    <property type="entry name" value="TYR_RECOMBINASE"/>
    <property type="match status" value="1"/>
</dbReference>
<gene>
    <name evidence="6" type="ORF">GGR31_001569</name>
</gene>
<dbReference type="Gene3D" id="1.10.150.130">
    <property type="match status" value="1"/>
</dbReference>
<dbReference type="InterPro" id="IPR010998">
    <property type="entry name" value="Integrase_recombinase_N"/>
</dbReference>
<dbReference type="RefSeq" id="WP_309727820.1">
    <property type="nucleotide sequence ID" value="NZ_JAVDQA010000003.1"/>
</dbReference>
<keyword evidence="7" id="KW-1185">Reference proteome</keyword>
<evidence type="ECO:0000313" key="7">
    <source>
        <dbReference type="Proteomes" id="UP001257659"/>
    </source>
</evidence>
<keyword evidence="3" id="KW-0238">DNA-binding</keyword>
<dbReference type="InterPro" id="IPR004107">
    <property type="entry name" value="Integrase_SAM-like_N"/>
</dbReference>
<comment type="caution">
    <text evidence="6">The sequence shown here is derived from an EMBL/GenBank/DDBJ whole genome shotgun (WGS) entry which is preliminary data.</text>
</comment>
<organism evidence="6 7">
    <name type="scientific">Mesonia maritima</name>
    <dbReference type="NCBI Taxonomy" id="1793873"/>
    <lineage>
        <taxon>Bacteria</taxon>
        <taxon>Pseudomonadati</taxon>
        <taxon>Bacteroidota</taxon>
        <taxon>Flavobacteriia</taxon>
        <taxon>Flavobacteriales</taxon>
        <taxon>Flavobacteriaceae</taxon>
        <taxon>Mesonia</taxon>
    </lineage>
</organism>
<dbReference type="PANTHER" id="PTHR30349">
    <property type="entry name" value="PHAGE INTEGRASE-RELATED"/>
    <property type="match status" value="1"/>
</dbReference>
<dbReference type="PANTHER" id="PTHR30349:SF41">
    <property type="entry name" value="INTEGRASE_RECOMBINASE PROTEIN MJ0367-RELATED"/>
    <property type="match status" value="1"/>
</dbReference>
<dbReference type="InterPro" id="IPR013762">
    <property type="entry name" value="Integrase-like_cat_sf"/>
</dbReference>
<dbReference type="InterPro" id="IPR011010">
    <property type="entry name" value="DNA_brk_join_enz"/>
</dbReference>
<protein>
    <submittedName>
        <fullName evidence="6">Site-specific recombinase XerD</fullName>
    </submittedName>
</protein>
<evidence type="ECO:0000256" key="2">
    <source>
        <dbReference type="ARBA" id="ARBA00022908"/>
    </source>
</evidence>
<evidence type="ECO:0000259" key="5">
    <source>
        <dbReference type="PROSITE" id="PS51898"/>
    </source>
</evidence>
<name>A0ABU1K5P2_9FLAO</name>
<comment type="similarity">
    <text evidence="1">Belongs to the 'phage' integrase family.</text>
</comment>
<accession>A0ABU1K5P2</accession>
<feature type="domain" description="Tyr recombinase" evidence="5">
    <location>
        <begin position="200"/>
        <end position="372"/>
    </location>
</feature>
<sequence>MKKVKLSFFKKNEILQLGIFFEYNLATNRIARNLGNVEWSGSLHCYYLPYSEKEKYRVYSHFRKFGYYVDYSDLLKLQKKKVKPEFAKPKLKKLSLKKELNTFEKGCLWKYVRYLRGKRYSESTVKTYYFFILNFVRFKQKPPRDLIKRDYEKFLELIAAHNYSISSHRQCVSALKHFSVLFEPKEEINFEVLRPKKSKKLPNVLSQAEVIDILRCTKNIKHRLALGLLYSSGLRIGELLNLKVKDFNIDRKQLFINSAKGRKDRIAILSEGILPLLKNYLVSFEPTNYLIEGKNGSKYSPESIRAFLKTACKRANIQKHVTPHTLRHSFATHMMEDGIDIRYIQELLGHSRPETTMIYTHVSRQDLLEIKSPLDTALGRLSNSYNHNKKVLLSRNNIL</sequence>
<dbReference type="EMBL" id="JAVDQA010000003">
    <property type="protein sequence ID" value="MDR6300926.1"/>
    <property type="molecule type" value="Genomic_DNA"/>
</dbReference>
<proteinExistence type="inferred from homology"/>
<reference evidence="6 7" key="1">
    <citation type="submission" date="2023-07" db="EMBL/GenBank/DDBJ databases">
        <title>Genomic Encyclopedia of Type Strains, Phase IV (KMG-IV): sequencing the most valuable type-strain genomes for metagenomic binning, comparative biology and taxonomic classification.</title>
        <authorList>
            <person name="Goeker M."/>
        </authorList>
    </citation>
    <scope>NUCLEOTIDE SEQUENCE [LARGE SCALE GENOMIC DNA]</scope>
    <source>
        <strain evidence="6 7">DSM 102814</strain>
    </source>
</reference>
<evidence type="ECO:0000313" key="6">
    <source>
        <dbReference type="EMBL" id="MDR6300926.1"/>
    </source>
</evidence>
<evidence type="ECO:0000256" key="1">
    <source>
        <dbReference type="ARBA" id="ARBA00008857"/>
    </source>
</evidence>
<dbReference type="InterPro" id="IPR050090">
    <property type="entry name" value="Tyrosine_recombinase_XerCD"/>
</dbReference>
<dbReference type="Pfam" id="PF13495">
    <property type="entry name" value="Phage_int_SAM_4"/>
    <property type="match status" value="1"/>
</dbReference>
<evidence type="ECO:0000256" key="4">
    <source>
        <dbReference type="ARBA" id="ARBA00023172"/>
    </source>
</evidence>
<dbReference type="InterPro" id="IPR002104">
    <property type="entry name" value="Integrase_catalytic"/>
</dbReference>
<evidence type="ECO:0000256" key="3">
    <source>
        <dbReference type="ARBA" id="ARBA00023125"/>
    </source>
</evidence>
<dbReference type="Pfam" id="PF00589">
    <property type="entry name" value="Phage_integrase"/>
    <property type="match status" value="1"/>
</dbReference>
<dbReference type="SUPFAM" id="SSF56349">
    <property type="entry name" value="DNA breaking-rejoining enzymes"/>
    <property type="match status" value="1"/>
</dbReference>
<keyword evidence="4" id="KW-0233">DNA recombination</keyword>
<dbReference type="Proteomes" id="UP001257659">
    <property type="component" value="Unassembled WGS sequence"/>
</dbReference>